<protein>
    <submittedName>
        <fullName evidence="1">Uncharacterized protein</fullName>
    </submittedName>
</protein>
<dbReference type="Proteomes" id="UP000031258">
    <property type="component" value="Unassembled WGS sequence"/>
</dbReference>
<dbReference type="STRING" id="86105.NF27_DC00070"/>
<evidence type="ECO:0000313" key="2">
    <source>
        <dbReference type="Proteomes" id="UP000031258"/>
    </source>
</evidence>
<dbReference type="OrthoDB" id="4846903at2"/>
<sequence length="296" mass="33392">MTLKNTKPKKTNTLRNIKDRKAAKYTQIIKNKDLLKNYVNNTPPASEKIIIWLSKLRLLYGIPFEHLVYNEGMLPVESIKFFYLDNNWISALIDGAYSIGNTTEGDLTYSEVLKGQIDEQSKVKAYNLRKKSFGIETPNNTGTEGITRTITGFLLRSVAVSQWPGLEINGQDENNQDLMLLRLNHISPDILLCLFAGEVSYIQIHNPPETLHFGFDSTDIPFNKTLRNAQGEQQNGNTITLDTSYYRDSSTNVLNVTMLAQNIADKLSVSLFTSAEFAMQMVTGVDMAKLNKINKK</sequence>
<evidence type="ECO:0000313" key="1">
    <source>
        <dbReference type="EMBL" id="KIE05728.1"/>
    </source>
</evidence>
<proteinExistence type="predicted"/>
<accession>A0A0C1QNV3</accession>
<name>A0A0C1QNV3_9RICK</name>
<dbReference type="AlphaFoldDB" id="A0A0C1QNV3"/>
<keyword evidence="2" id="KW-1185">Reference proteome</keyword>
<dbReference type="EMBL" id="JSWE01000079">
    <property type="protein sequence ID" value="KIE05728.1"/>
    <property type="molecule type" value="Genomic_DNA"/>
</dbReference>
<comment type="caution">
    <text evidence="1">The sequence shown here is derived from an EMBL/GenBank/DDBJ whole genome shotgun (WGS) entry which is preliminary data.</text>
</comment>
<reference evidence="1 2" key="1">
    <citation type="submission" date="2014-11" db="EMBL/GenBank/DDBJ databases">
        <title>A Rickettsiales Symbiont of Amoebae With Ancient Features.</title>
        <authorList>
            <person name="Schulz F."/>
            <person name="Martijn J."/>
            <person name="Wascher F."/>
            <person name="Kostanjsek R."/>
            <person name="Ettema T.J."/>
            <person name="Horn M."/>
        </authorList>
    </citation>
    <scope>NUCLEOTIDE SEQUENCE [LARGE SCALE GENOMIC DNA]</scope>
    <source>
        <strain evidence="1 2">UWC36</strain>
    </source>
</reference>
<dbReference type="RefSeq" id="WP_053332522.1">
    <property type="nucleotide sequence ID" value="NZ_JSWE01000079.1"/>
</dbReference>
<organism evidence="1 2">
    <name type="scientific">Candidatus Jidaibacter acanthamoebae</name>
    <dbReference type="NCBI Taxonomy" id="86105"/>
    <lineage>
        <taxon>Bacteria</taxon>
        <taxon>Pseudomonadati</taxon>
        <taxon>Pseudomonadota</taxon>
        <taxon>Alphaproteobacteria</taxon>
        <taxon>Rickettsiales</taxon>
        <taxon>Candidatus Midichloriaceae</taxon>
        <taxon>Candidatus Jidaibacter</taxon>
    </lineage>
</organism>
<gene>
    <name evidence="1" type="ORF">NF27_DC00070</name>
</gene>